<feature type="region of interest" description="Disordered" evidence="3">
    <location>
        <begin position="1"/>
        <end position="23"/>
    </location>
</feature>
<evidence type="ECO:0000256" key="2">
    <source>
        <dbReference type="ARBA" id="ARBA00022801"/>
    </source>
</evidence>
<dbReference type="RefSeq" id="WP_379277935.1">
    <property type="nucleotide sequence ID" value="NZ_JBHUMY010000033.1"/>
</dbReference>
<keyword evidence="6" id="KW-1185">Reference proteome</keyword>
<proteinExistence type="inferred from homology"/>
<dbReference type="InterPro" id="IPR037459">
    <property type="entry name" value="RhgT-like"/>
</dbReference>
<sequence>MEKNGMVSYNFTADQKPGETSVELDENRRAPLYNDSAGYGFVNRTCAFPGREVHTAQIVSDDNGFFITEPDFFEEKGFEQENYNNFGMAFRIQVPPGAYRIYVQTATPADQTAVSVSAMRASRLLEGGFWDAAGLIPVKTTALLKNDCEWSFTYANGREYIDVEVEPKERGVPVGLKRITLEPLARNLRREGERPAIYLLGDSTVKSYTFDEAPMSGWGQIFYKMFDENKVKVLNYSMGGRSFKNAYWEGRLNDILISAREGDYLFIQFGHNDESADEFRRYGRGSTEETYETFIREVYLPAIRARGLIPVFVTPMSRVNGEAADGQVYENSFRERRFPDLLKRVGAEQGITVLDLNSESLRYYNRIGVEATTAMFMSIEAGESPGKTNDGTYANGHPANKIDGTHFKEALSKQFVKIMVTELAAKGRDGDGIAHGLASYFKKDVKDAVVSGDWSRVFPETVNDAASGQGAYYRNQIEKMVQLGCMAKDHEGNFHPDAVMSVQDYITAVCKLAKLNSGLLKGYPDGGLTREVMGAILADVYHALFREKPIYMTDYNGKVRIPGNSQYDPNLDSGAQGLSYDPIVPFGNLKDADEADPQWAEKLKDAYELGLIRSEKNIQRGKLRNGTELEPKAAVTRAKAAKSLYFMWVLFNPAKAENHALLSDVPASVLSDREEHSGQINPLFMERSRPSS</sequence>
<comment type="caution">
    <text evidence="5">The sequence shown here is derived from an EMBL/GenBank/DDBJ whole genome shotgun (WGS) entry which is preliminary data.</text>
</comment>
<dbReference type="InterPro" id="IPR036514">
    <property type="entry name" value="SGNH_hydro_sf"/>
</dbReference>
<dbReference type="SUPFAM" id="SSF52266">
    <property type="entry name" value="SGNH hydrolase"/>
    <property type="match status" value="1"/>
</dbReference>
<protein>
    <submittedName>
        <fullName evidence="5">GDSL-type esterase/lipase family protein</fullName>
    </submittedName>
</protein>
<evidence type="ECO:0000313" key="6">
    <source>
        <dbReference type="Proteomes" id="UP001597493"/>
    </source>
</evidence>
<reference evidence="6" key="1">
    <citation type="journal article" date="2019" name="Int. J. Syst. Evol. Microbiol.">
        <title>The Global Catalogue of Microorganisms (GCM) 10K type strain sequencing project: providing services to taxonomists for standard genome sequencing and annotation.</title>
        <authorList>
            <consortium name="The Broad Institute Genomics Platform"/>
            <consortium name="The Broad Institute Genome Sequencing Center for Infectious Disease"/>
            <person name="Wu L."/>
            <person name="Ma J."/>
        </authorList>
    </citation>
    <scope>NUCLEOTIDE SEQUENCE [LARGE SCALE GENOMIC DNA]</scope>
    <source>
        <strain evidence="6">TISTR 1827</strain>
    </source>
</reference>
<organism evidence="5 6">
    <name type="scientific">Paenibacillus thailandensis</name>
    <dbReference type="NCBI Taxonomy" id="393250"/>
    <lineage>
        <taxon>Bacteria</taxon>
        <taxon>Bacillati</taxon>
        <taxon>Bacillota</taxon>
        <taxon>Bacilli</taxon>
        <taxon>Bacillales</taxon>
        <taxon>Paenibacillaceae</taxon>
        <taxon>Paenibacillus</taxon>
    </lineage>
</organism>
<dbReference type="Gene3D" id="3.40.50.1110">
    <property type="entry name" value="SGNH hydrolase"/>
    <property type="match status" value="1"/>
</dbReference>
<dbReference type="InterPro" id="IPR001119">
    <property type="entry name" value="SLH_dom"/>
</dbReference>
<feature type="region of interest" description="Disordered" evidence="3">
    <location>
        <begin position="671"/>
        <end position="692"/>
    </location>
</feature>
<accession>A0ABW5R2G9</accession>
<dbReference type="PANTHER" id="PTHR43695">
    <property type="entry name" value="PUTATIVE (AFU_ORTHOLOGUE AFUA_2G17250)-RELATED"/>
    <property type="match status" value="1"/>
</dbReference>
<comment type="similarity">
    <text evidence="1">Belongs to the 'GDSL' lipolytic enzyme family.</text>
</comment>
<gene>
    <name evidence="5" type="ORF">ACFSW5_21825</name>
</gene>
<feature type="domain" description="SLH" evidence="4">
    <location>
        <begin position="586"/>
        <end position="658"/>
    </location>
</feature>
<evidence type="ECO:0000259" key="4">
    <source>
        <dbReference type="PROSITE" id="PS51272"/>
    </source>
</evidence>
<dbReference type="PROSITE" id="PS51272">
    <property type="entry name" value="SLH"/>
    <property type="match status" value="1"/>
</dbReference>
<dbReference type="EMBL" id="JBHUMY010000033">
    <property type="protein sequence ID" value="MFD2662899.1"/>
    <property type="molecule type" value="Genomic_DNA"/>
</dbReference>
<evidence type="ECO:0000256" key="1">
    <source>
        <dbReference type="ARBA" id="ARBA00008668"/>
    </source>
</evidence>
<dbReference type="Pfam" id="PF13472">
    <property type="entry name" value="Lipase_GDSL_2"/>
    <property type="match status" value="1"/>
</dbReference>
<evidence type="ECO:0000256" key="3">
    <source>
        <dbReference type="SAM" id="MobiDB-lite"/>
    </source>
</evidence>
<dbReference type="InterPro" id="IPR013830">
    <property type="entry name" value="SGNH_hydro"/>
</dbReference>
<dbReference type="Proteomes" id="UP001597493">
    <property type="component" value="Unassembled WGS sequence"/>
</dbReference>
<evidence type="ECO:0000313" key="5">
    <source>
        <dbReference type="EMBL" id="MFD2662899.1"/>
    </source>
</evidence>
<dbReference type="PANTHER" id="PTHR43695:SF1">
    <property type="entry name" value="RHAMNOGALACTURONAN ACETYLESTERASE"/>
    <property type="match status" value="1"/>
</dbReference>
<keyword evidence="2" id="KW-0378">Hydrolase</keyword>
<name>A0ABW5R2G9_9BACL</name>